<protein>
    <submittedName>
        <fullName evidence="1">Uncharacterized protein</fullName>
    </submittedName>
</protein>
<gene>
    <name evidence="1" type="ORF">TWF506_002400</name>
</gene>
<evidence type="ECO:0000313" key="1">
    <source>
        <dbReference type="EMBL" id="KAK6504194.1"/>
    </source>
</evidence>
<accession>A0AAN8N7C1</accession>
<keyword evidence="2" id="KW-1185">Reference proteome</keyword>
<dbReference type="EMBL" id="JAVHJM010000010">
    <property type="protein sequence ID" value="KAK6504194.1"/>
    <property type="molecule type" value="Genomic_DNA"/>
</dbReference>
<comment type="caution">
    <text evidence="1">The sequence shown here is derived from an EMBL/GenBank/DDBJ whole genome shotgun (WGS) entry which is preliminary data.</text>
</comment>
<organism evidence="1 2">
    <name type="scientific">Arthrobotrys conoides</name>
    <dbReference type="NCBI Taxonomy" id="74498"/>
    <lineage>
        <taxon>Eukaryota</taxon>
        <taxon>Fungi</taxon>
        <taxon>Dikarya</taxon>
        <taxon>Ascomycota</taxon>
        <taxon>Pezizomycotina</taxon>
        <taxon>Orbiliomycetes</taxon>
        <taxon>Orbiliales</taxon>
        <taxon>Orbiliaceae</taxon>
        <taxon>Arthrobotrys</taxon>
    </lineage>
</organism>
<evidence type="ECO:0000313" key="2">
    <source>
        <dbReference type="Proteomes" id="UP001307849"/>
    </source>
</evidence>
<reference evidence="1 2" key="1">
    <citation type="submission" date="2019-10" db="EMBL/GenBank/DDBJ databases">
        <authorList>
            <person name="Palmer J.M."/>
        </authorList>
    </citation>
    <scope>NUCLEOTIDE SEQUENCE [LARGE SCALE GENOMIC DNA]</scope>
    <source>
        <strain evidence="1 2">TWF506</strain>
    </source>
</reference>
<proteinExistence type="predicted"/>
<dbReference type="AlphaFoldDB" id="A0AAN8N7C1"/>
<sequence>MSVLPKQANDYGVIYKRPIRVSPPLSTGSDKPALPEPMGPLAFYQKECELGMFDTLPGSNGWLGQPLGERDFQPGACLKIDDLRQGLGNKISAYAVTGYCECEFFDDDSCHIGLFSAFNRADLSLRSNGPHDNMIESVRCKKTDHIDNFVSGSIYFQGGSVRGPYNSGEKAFTTELNLEIKKEQLYTDCIPISGGFPIRYYRINGVTCDFFGGASCTDFKFTAGHGGKADKKYPTNSPEYLKSFKCYPPYGIMWYPRDDLKPGRV</sequence>
<name>A0AAN8N7C1_9PEZI</name>
<dbReference type="Proteomes" id="UP001307849">
    <property type="component" value="Unassembled WGS sequence"/>
</dbReference>